<reference evidence="2 3" key="1">
    <citation type="submission" date="2019-06" db="EMBL/GenBank/DDBJ databases">
        <title>A chromosomal-level reference genome of Carpinus fangiana (Coryloideae, Betulaceae).</title>
        <authorList>
            <person name="Yang X."/>
            <person name="Wang Z."/>
            <person name="Zhang L."/>
            <person name="Hao G."/>
            <person name="Liu J."/>
            <person name="Yang Y."/>
        </authorList>
    </citation>
    <scope>NUCLEOTIDE SEQUENCE [LARGE SCALE GENOMIC DNA]</scope>
    <source>
        <strain evidence="2">Cfa_2016G</strain>
        <tissue evidence="2">Leaf</tissue>
    </source>
</reference>
<proteinExistence type="predicted"/>
<dbReference type="EMBL" id="CM017326">
    <property type="protein sequence ID" value="KAE8076804.1"/>
    <property type="molecule type" value="Genomic_DNA"/>
</dbReference>
<protein>
    <submittedName>
        <fullName evidence="2">Uncharacterized protein</fullName>
    </submittedName>
</protein>
<dbReference type="OrthoDB" id="1660139at2759"/>
<sequence>MAYNQAELAKIAAEGFAIIDKHFVRPKRNGHGKVAPIPPPGNPQMKEAINKSNMPSGFNIPAGQNFRGR</sequence>
<evidence type="ECO:0000256" key="1">
    <source>
        <dbReference type="SAM" id="MobiDB-lite"/>
    </source>
</evidence>
<gene>
    <name evidence="2" type="ORF">FH972_015429</name>
</gene>
<dbReference type="AlphaFoldDB" id="A0A5N6RDW3"/>
<accession>A0A5N6RDW3</accession>
<name>A0A5N6RDW3_9ROSI</name>
<dbReference type="Proteomes" id="UP000327013">
    <property type="component" value="Chromosome 6"/>
</dbReference>
<feature type="region of interest" description="Disordered" evidence="1">
    <location>
        <begin position="27"/>
        <end position="69"/>
    </location>
</feature>
<keyword evidence="3" id="KW-1185">Reference proteome</keyword>
<evidence type="ECO:0000313" key="2">
    <source>
        <dbReference type="EMBL" id="KAE8076804.1"/>
    </source>
</evidence>
<organism evidence="2 3">
    <name type="scientific">Carpinus fangiana</name>
    <dbReference type="NCBI Taxonomy" id="176857"/>
    <lineage>
        <taxon>Eukaryota</taxon>
        <taxon>Viridiplantae</taxon>
        <taxon>Streptophyta</taxon>
        <taxon>Embryophyta</taxon>
        <taxon>Tracheophyta</taxon>
        <taxon>Spermatophyta</taxon>
        <taxon>Magnoliopsida</taxon>
        <taxon>eudicotyledons</taxon>
        <taxon>Gunneridae</taxon>
        <taxon>Pentapetalae</taxon>
        <taxon>rosids</taxon>
        <taxon>fabids</taxon>
        <taxon>Fagales</taxon>
        <taxon>Betulaceae</taxon>
        <taxon>Carpinus</taxon>
    </lineage>
</organism>
<evidence type="ECO:0000313" key="3">
    <source>
        <dbReference type="Proteomes" id="UP000327013"/>
    </source>
</evidence>